<protein>
    <submittedName>
        <fullName evidence="1">DUF2607 family protein</fullName>
    </submittedName>
</protein>
<evidence type="ECO:0000313" key="1">
    <source>
        <dbReference type="EMBL" id="MBF6058112.1"/>
    </source>
</evidence>
<reference evidence="1 2" key="1">
    <citation type="submission" date="2020-11" db="EMBL/GenBank/DDBJ databases">
        <title>Sulfur oxidizing isolate from Hospital Hole Sinkhole.</title>
        <authorList>
            <person name="Scott K.M."/>
        </authorList>
    </citation>
    <scope>NUCLEOTIDE SEQUENCE [LARGE SCALE GENOMIC DNA]</scope>
    <source>
        <strain evidence="1 2">HH1</strain>
    </source>
</reference>
<keyword evidence="2" id="KW-1185">Reference proteome</keyword>
<evidence type="ECO:0000313" key="2">
    <source>
        <dbReference type="Proteomes" id="UP001193680"/>
    </source>
</evidence>
<sequence>MDKSIFSATQFRSSVSLRIAAILIGLFLFAQTAALIHSKIHPFHEHTAQCDVYAGVEHQAADAPTVITVPFEAATVVLFHAPKVLFHFSTSFDAFLARGPPASL</sequence>
<dbReference type="EMBL" id="JACBGI020000011">
    <property type="protein sequence ID" value="MBF6058112.1"/>
    <property type="molecule type" value="Genomic_DNA"/>
</dbReference>
<accession>A0ABS0C1A6</accession>
<name>A0ABS0C1A6_9GAMM</name>
<dbReference type="RefSeq" id="WP_185978256.1">
    <property type="nucleotide sequence ID" value="NZ_JACBGI020000011.1"/>
</dbReference>
<organism evidence="1 2">
    <name type="scientific">Thiomicrorhabdus heinhorstiae</name>
    <dbReference type="NCBI Taxonomy" id="2748010"/>
    <lineage>
        <taxon>Bacteria</taxon>
        <taxon>Pseudomonadati</taxon>
        <taxon>Pseudomonadota</taxon>
        <taxon>Gammaproteobacteria</taxon>
        <taxon>Thiotrichales</taxon>
        <taxon>Piscirickettsiaceae</taxon>
        <taxon>Thiomicrorhabdus</taxon>
    </lineage>
</organism>
<dbReference type="Proteomes" id="UP001193680">
    <property type="component" value="Unassembled WGS sequence"/>
</dbReference>
<proteinExistence type="predicted"/>
<gene>
    <name evidence="1" type="ORF">H8792_007130</name>
</gene>
<comment type="caution">
    <text evidence="1">The sequence shown here is derived from an EMBL/GenBank/DDBJ whole genome shotgun (WGS) entry which is preliminary data.</text>
</comment>